<protein>
    <submittedName>
        <fullName evidence="2">Uncharacterized protein</fullName>
    </submittedName>
</protein>
<dbReference type="AlphaFoldDB" id="A0A1W0VSE6"/>
<keyword evidence="3" id="KW-1185">Reference proteome</keyword>
<reference evidence="2 3" key="1">
    <citation type="journal article" date="2009" name="Nature">
        <title>The Sorghum bicolor genome and the diversification of grasses.</title>
        <authorList>
            <person name="Paterson A.H."/>
            <person name="Bowers J.E."/>
            <person name="Bruggmann R."/>
            <person name="Dubchak I."/>
            <person name="Grimwood J."/>
            <person name="Gundlach H."/>
            <person name="Haberer G."/>
            <person name="Hellsten U."/>
            <person name="Mitros T."/>
            <person name="Poliakov A."/>
            <person name="Schmutz J."/>
            <person name="Spannagl M."/>
            <person name="Tang H."/>
            <person name="Wang X."/>
            <person name="Wicker T."/>
            <person name="Bharti A.K."/>
            <person name="Chapman J."/>
            <person name="Feltus F.A."/>
            <person name="Gowik U."/>
            <person name="Grigoriev I.V."/>
            <person name="Lyons E."/>
            <person name="Maher C.A."/>
            <person name="Martis M."/>
            <person name="Narechania A."/>
            <person name="Otillar R.P."/>
            <person name="Penning B.W."/>
            <person name="Salamov A.A."/>
            <person name="Wang Y."/>
            <person name="Zhang L."/>
            <person name="Carpita N.C."/>
            <person name="Freeling M."/>
            <person name="Gingle A.R."/>
            <person name="Hash C.T."/>
            <person name="Keller B."/>
            <person name="Klein P."/>
            <person name="Kresovich S."/>
            <person name="McCann M.C."/>
            <person name="Ming R."/>
            <person name="Peterson D.G."/>
            <person name="Mehboob-ur-Rahman"/>
            <person name="Ware D."/>
            <person name="Westhoff P."/>
            <person name="Mayer K.F."/>
            <person name="Messing J."/>
            <person name="Rokhsar D.S."/>
        </authorList>
    </citation>
    <scope>NUCLEOTIDE SEQUENCE [LARGE SCALE GENOMIC DNA]</scope>
    <source>
        <strain evidence="3">cv. BTx623</strain>
    </source>
</reference>
<accession>A0A1W0VSE6</accession>
<organism evidence="2 3">
    <name type="scientific">Sorghum bicolor</name>
    <name type="common">Sorghum</name>
    <name type="synonym">Sorghum vulgare</name>
    <dbReference type="NCBI Taxonomy" id="4558"/>
    <lineage>
        <taxon>Eukaryota</taxon>
        <taxon>Viridiplantae</taxon>
        <taxon>Streptophyta</taxon>
        <taxon>Embryophyta</taxon>
        <taxon>Tracheophyta</taxon>
        <taxon>Spermatophyta</taxon>
        <taxon>Magnoliopsida</taxon>
        <taxon>Liliopsida</taxon>
        <taxon>Poales</taxon>
        <taxon>Poaceae</taxon>
        <taxon>PACMAD clade</taxon>
        <taxon>Panicoideae</taxon>
        <taxon>Andropogonodae</taxon>
        <taxon>Andropogoneae</taxon>
        <taxon>Sorghinae</taxon>
        <taxon>Sorghum</taxon>
    </lineage>
</organism>
<evidence type="ECO:0000256" key="1">
    <source>
        <dbReference type="SAM" id="Phobius"/>
    </source>
</evidence>
<keyword evidence="1" id="KW-0812">Transmembrane</keyword>
<evidence type="ECO:0000313" key="3">
    <source>
        <dbReference type="Proteomes" id="UP000000768"/>
    </source>
</evidence>
<sequence>MSCQGVEIWLPTTVLGAWGACVAWGGGGDSWPFLLLVSKKRARIRKQPRDSNDEDLNAGHDVLEPVGDGVNFW</sequence>
<gene>
    <name evidence="2" type="ORF">SORBI_3010G110332</name>
</gene>
<keyword evidence="1" id="KW-1133">Transmembrane helix</keyword>
<proteinExistence type="predicted"/>
<reference evidence="3" key="2">
    <citation type="journal article" date="2018" name="Plant J.">
        <title>The Sorghum bicolor reference genome: improved assembly, gene annotations, a transcriptome atlas, and signatures of genome organization.</title>
        <authorList>
            <person name="McCormick R.F."/>
            <person name="Truong S.K."/>
            <person name="Sreedasyam A."/>
            <person name="Jenkins J."/>
            <person name="Shu S."/>
            <person name="Sims D."/>
            <person name="Kennedy M."/>
            <person name="Amirebrahimi M."/>
            <person name="Weers B.D."/>
            <person name="McKinley B."/>
            <person name="Mattison A."/>
            <person name="Morishige D.T."/>
            <person name="Grimwood J."/>
            <person name="Schmutz J."/>
            <person name="Mullet J.E."/>
        </authorList>
    </citation>
    <scope>NUCLEOTIDE SEQUENCE [LARGE SCALE GENOMIC DNA]</scope>
    <source>
        <strain evidence="3">cv. BTx623</strain>
    </source>
</reference>
<dbReference type="InParanoid" id="A0A1W0VSE6"/>
<dbReference type="Gramene" id="OQU76206">
    <property type="protein sequence ID" value="OQU76206"/>
    <property type="gene ID" value="SORBI_3010G110332"/>
</dbReference>
<keyword evidence="1" id="KW-0472">Membrane</keyword>
<name>A0A1W0VSE6_SORBI</name>
<evidence type="ECO:0000313" key="2">
    <source>
        <dbReference type="EMBL" id="OQU76206.1"/>
    </source>
</evidence>
<feature type="transmembrane region" description="Helical" evidence="1">
    <location>
        <begin position="15"/>
        <end position="37"/>
    </location>
</feature>
<dbReference type="EMBL" id="CM000769">
    <property type="protein sequence ID" value="OQU76206.1"/>
    <property type="molecule type" value="Genomic_DNA"/>
</dbReference>
<dbReference type="Proteomes" id="UP000000768">
    <property type="component" value="Chromosome 10"/>
</dbReference>